<dbReference type="InterPro" id="IPR050748">
    <property type="entry name" value="Glycosyltrans_8_dom-fam"/>
</dbReference>
<dbReference type="GO" id="GO:0016757">
    <property type="term" value="F:glycosyltransferase activity"/>
    <property type="evidence" value="ECO:0007669"/>
    <property type="project" value="UniProtKB-KW"/>
</dbReference>
<evidence type="ECO:0008006" key="7">
    <source>
        <dbReference type="Google" id="ProtNLM"/>
    </source>
</evidence>
<keyword evidence="3" id="KW-0808">Transferase</keyword>
<organism evidence="5 6">
    <name type="scientific">Carpinus fangiana</name>
    <dbReference type="NCBI Taxonomy" id="176857"/>
    <lineage>
        <taxon>Eukaryota</taxon>
        <taxon>Viridiplantae</taxon>
        <taxon>Streptophyta</taxon>
        <taxon>Embryophyta</taxon>
        <taxon>Tracheophyta</taxon>
        <taxon>Spermatophyta</taxon>
        <taxon>Magnoliopsida</taxon>
        <taxon>eudicotyledons</taxon>
        <taxon>Gunneridae</taxon>
        <taxon>Pentapetalae</taxon>
        <taxon>rosids</taxon>
        <taxon>fabids</taxon>
        <taxon>Fagales</taxon>
        <taxon>Betulaceae</taxon>
        <taxon>Carpinus</taxon>
    </lineage>
</organism>
<gene>
    <name evidence="5" type="ORF">FH972_000742</name>
</gene>
<dbReference type="OrthoDB" id="411524at2759"/>
<feature type="region of interest" description="Disordered" evidence="4">
    <location>
        <begin position="17"/>
        <end position="62"/>
    </location>
</feature>
<dbReference type="InterPro" id="IPR029044">
    <property type="entry name" value="Nucleotide-diphossugar_trans"/>
</dbReference>
<evidence type="ECO:0000256" key="4">
    <source>
        <dbReference type="SAM" id="MobiDB-lite"/>
    </source>
</evidence>
<evidence type="ECO:0000256" key="2">
    <source>
        <dbReference type="ARBA" id="ARBA00022676"/>
    </source>
</evidence>
<reference evidence="5 6" key="1">
    <citation type="submission" date="2019-06" db="EMBL/GenBank/DDBJ databases">
        <title>A chromosomal-level reference genome of Carpinus fangiana (Coryloideae, Betulaceae).</title>
        <authorList>
            <person name="Yang X."/>
            <person name="Wang Z."/>
            <person name="Zhang L."/>
            <person name="Hao G."/>
            <person name="Liu J."/>
            <person name="Yang Y."/>
        </authorList>
    </citation>
    <scope>NUCLEOTIDE SEQUENCE [LARGE SCALE GENOMIC DNA]</scope>
    <source>
        <strain evidence="5">Cfa_2016G</strain>
        <tissue evidence="5">Leaf</tissue>
    </source>
</reference>
<accession>A0A5N6Q9P2</accession>
<dbReference type="SUPFAM" id="SSF53448">
    <property type="entry name" value="Nucleotide-diphospho-sugar transferases"/>
    <property type="match status" value="1"/>
</dbReference>
<dbReference type="PANTHER" id="PTHR13778:SF47">
    <property type="entry name" value="LIPOPOLYSACCHARIDE 1,3-GALACTOSYLTRANSFERASE"/>
    <property type="match status" value="1"/>
</dbReference>
<dbReference type="Proteomes" id="UP000327013">
    <property type="component" value="Chromosome 1"/>
</dbReference>
<keyword evidence="6" id="KW-1185">Reference proteome</keyword>
<dbReference type="PANTHER" id="PTHR13778">
    <property type="entry name" value="GLYCOSYLTRANSFERASE 8 DOMAIN-CONTAINING PROTEIN"/>
    <property type="match status" value="1"/>
</dbReference>
<proteinExistence type="predicted"/>
<sequence>MECVSFAAPYHLLNENRNQKKKKSVMSSSYSSSRSSATHRRVAPPPFGNDPTSLGSHRPDVDPAPTPRPIFQCLGFGFIIFLVFLQFLPATHFRHPSDPLRNWTPFDNHNALSSTTLGASSDGNSSFFTNNDGDDGMVHLVSWMDCLDLRLLAVLANSTLSSSRYPHQVFFHFFIPKGNEDKVSFFKLKVLFPDSNLEIHGQEEVKEIVRTAISGTQLAGSSFAEIAPFIIPSVHQSLSKFIYLSPNILMKGRVEELLGIDLRNYAIGAAEDCSKKLDMFFNFDVLDAIQRSASKPWVSETPYMKNACTPDLSVLLIDSRKLEGDFVEAFLWWSKVLNLSERSSRKNLAIVLALYNRYLKLSSSWLSTHAASLEMINKGMVIHYDAPNNSVCSEFGSEATPESDHGNIWMHYLGSMSDRILGG</sequence>
<name>A0A5N6Q9P2_9ROSI</name>
<evidence type="ECO:0000313" key="5">
    <source>
        <dbReference type="EMBL" id="KAE7995992.1"/>
    </source>
</evidence>
<comment type="pathway">
    <text evidence="1">Glycan metabolism; pectin biosynthesis.</text>
</comment>
<dbReference type="Gene3D" id="3.90.550.10">
    <property type="entry name" value="Spore Coat Polysaccharide Biosynthesis Protein SpsA, Chain A"/>
    <property type="match status" value="1"/>
</dbReference>
<evidence type="ECO:0000256" key="3">
    <source>
        <dbReference type="ARBA" id="ARBA00022679"/>
    </source>
</evidence>
<dbReference type="GO" id="GO:0005794">
    <property type="term" value="C:Golgi apparatus"/>
    <property type="evidence" value="ECO:0007669"/>
    <property type="project" value="TreeGrafter"/>
</dbReference>
<protein>
    <recommendedName>
        <fullName evidence="7">Hexosyltransferase</fullName>
    </recommendedName>
</protein>
<dbReference type="EMBL" id="CM017321">
    <property type="protein sequence ID" value="KAE7995992.1"/>
    <property type="molecule type" value="Genomic_DNA"/>
</dbReference>
<feature type="compositionally biased region" description="Low complexity" evidence="4">
    <location>
        <begin position="25"/>
        <end position="36"/>
    </location>
</feature>
<dbReference type="AlphaFoldDB" id="A0A5N6Q9P2"/>
<keyword evidence="2" id="KW-0328">Glycosyltransferase</keyword>
<evidence type="ECO:0000256" key="1">
    <source>
        <dbReference type="ARBA" id="ARBA00004877"/>
    </source>
</evidence>
<evidence type="ECO:0000313" key="6">
    <source>
        <dbReference type="Proteomes" id="UP000327013"/>
    </source>
</evidence>